<evidence type="ECO:0000256" key="7">
    <source>
        <dbReference type="ARBA" id="ARBA00023136"/>
    </source>
</evidence>
<dbReference type="PANTHER" id="PTHR33162">
    <property type="entry name" value="SEC-INDEPENDENT PROTEIN TRANSLOCASE PROTEIN TATA, CHLOROPLASTIC"/>
    <property type="match status" value="1"/>
</dbReference>
<keyword evidence="3 9" id="KW-0812">Transmembrane</keyword>
<reference evidence="10 11" key="1">
    <citation type="submission" date="2020-08" db="EMBL/GenBank/DDBJ databases">
        <title>Bridging the membrane lipid divide: bacteria of the FCB group superphylum have the potential to synthesize archaeal ether lipids.</title>
        <authorList>
            <person name="Villanueva L."/>
            <person name="Von Meijenfeldt F.A.B."/>
            <person name="Westbye A.B."/>
            <person name="Yadav S."/>
            <person name="Hopmans E.C."/>
            <person name="Dutilh B.E."/>
            <person name="Sinninghe Damste J.S."/>
        </authorList>
    </citation>
    <scope>NUCLEOTIDE SEQUENCE [LARGE SCALE GENOMIC DNA]</scope>
    <source>
        <strain evidence="10">NIOZ-UU36</strain>
    </source>
</reference>
<keyword evidence="4" id="KW-0653">Protein transport</keyword>
<evidence type="ECO:0000256" key="1">
    <source>
        <dbReference type="ARBA" id="ARBA00004167"/>
    </source>
</evidence>
<evidence type="ECO:0000256" key="8">
    <source>
        <dbReference type="SAM" id="MobiDB-lite"/>
    </source>
</evidence>
<dbReference type="GO" id="GO:0016020">
    <property type="term" value="C:membrane"/>
    <property type="evidence" value="ECO:0007669"/>
    <property type="project" value="UniProtKB-SubCell"/>
</dbReference>
<keyword evidence="5 9" id="KW-1133">Transmembrane helix</keyword>
<evidence type="ECO:0000256" key="6">
    <source>
        <dbReference type="ARBA" id="ARBA00023010"/>
    </source>
</evidence>
<dbReference type="AlphaFoldDB" id="A0A8J6NHE9"/>
<dbReference type="Gene3D" id="1.20.5.3310">
    <property type="match status" value="1"/>
</dbReference>
<dbReference type="GO" id="GO:0015031">
    <property type="term" value="P:protein transport"/>
    <property type="evidence" value="ECO:0007669"/>
    <property type="project" value="UniProtKB-KW"/>
</dbReference>
<dbReference type="EMBL" id="JACNJN010000026">
    <property type="protein sequence ID" value="MBC8333804.1"/>
    <property type="molecule type" value="Genomic_DNA"/>
</dbReference>
<keyword evidence="6" id="KW-0811">Translocation</keyword>
<name>A0A8J6NHE9_9CHLR</name>
<sequence>MEILGIGVPEFVFILLIALIVLGPKDMQKAGKTIGTWMRKVVMSSEWQNIKNASNKLKTLPNQLMREANLDDITSNFETLGSDKPRVPIPDKNYGSWGGSARQNHTVENSIAPPQDDKPAPAKSTDTGKITPPVNNADSSEIDNA</sequence>
<comment type="subcellular location">
    <subcellularLocation>
        <location evidence="1">Membrane</location>
        <topology evidence="1">Single-pass membrane protein</topology>
    </subcellularLocation>
</comment>
<protein>
    <submittedName>
        <fullName evidence="10">Twin-arginine translocase TatA/TatE family subunit</fullName>
    </submittedName>
</protein>
<evidence type="ECO:0000256" key="5">
    <source>
        <dbReference type="ARBA" id="ARBA00022989"/>
    </source>
</evidence>
<dbReference type="Proteomes" id="UP000614469">
    <property type="component" value="Unassembled WGS sequence"/>
</dbReference>
<accession>A0A8J6NHE9</accession>
<proteinExistence type="predicted"/>
<keyword evidence="2" id="KW-0813">Transport</keyword>
<evidence type="ECO:0000313" key="11">
    <source>
        <dbReference type="Proteomes" id="UP000614469"/>
    </source>
</evidence>
<dbReference type="Pfam" id="PF02416">
    <property type="entry name" value="TatA_B_E"/>
    <property type="match status" value="1"/>
</dbReference>
<feature type="transmembrane region" description="Helical" evidence="9">
    <location>
        <begin position="6"/>
        <end position="23"/>
    </location>
</feature>
<gene>
    <name evidence="10" type="ORF">H8E29_00925</name>
</gene>
<keyword evidence="7 9" id="KW-0472">Membrane</keyword>
<dbReference type="PANTHER" id="PTHR33162:SF1">
    <property type="entry name" value="SEC-INDEPENDENT PROTEIN TRANSLOCASE PROTEIN TATA, CHLOROPLASTIC"/>
    <property type="match status" value="1"/>
</dbReference>
<dbReference type="InterPro" id="IPR003369">
    <property type="entry name" value="TatA/B/E"/>
</dbReference>
<comment type="caution">
    <text evidence="10">The sequence shown here is derived from an EMBL/GenBank/DDBJ whole genome shotgun (WGS) entry which is preliminary data.</text>
</comment>
<evidence type="ECO:0000256" key="9">
    <source>
        <dbReference type="SAM" id="Phobius"/>
    </source>
</evidence>
<evidence type="ECO:0000256" key="2">
    <source>
        <dbReference type="ARBA" id="ARBA00022448"/>
    </source>
</evidence>
<feature type="region of interest" description="Disordered" evidence="8">
    <location>
        <begin position="79"/>
        <end position="145"/>
    </location>
</feature>
<dbReference type="PRINTS" id="PR01506">
    <property type="entry name" value="TATBPROTEIN"/>
</dbReference>
<feature type="compositionally biased region" description="Polar residues" evidence="8">
    <location>
        <begin position="124"/>
        <end position="139"/>
    </location>
</feature>
<evidence type="ECO:0000256" key="4">
    <source>
        <dbReference type="ARBA" id="ARBA00022927"/>
    </source>
</evidence>
<evidence type="ECO:0000256" key="3">
    <source>
        <dbReference type="ARBA" id="ARBA00022692"/>
    </source>
</evidence>
<organism evidence="10 11">
    <name type="scientific">Candidatus Desulfolinea nitratireducens</name>
    <dbReference type="NCBI Taxonomy" id="2841698"/>
    <lineage>
        <taxon>Bacteria</taxon>
        <taxon>Bacillati</taxon>
        <taxon>Chloroflexota</taxon>
        <taxon>Anaerolineae</taxon>
        <taxon>Anaerolineales</taxon>
        <taxon>Anaerolineales incertae sedis</taxon>
        <taxon>Candidatus Desulfolinea</taxon>
    </lineage>
</organism>
<evidence type="ECO:0000313" key="10">
    <source>
        <dbReference type="EMBL" id="MBC8333804.1"/>
    </source>
</evidence>